<feature type="domain" description="Lnb N-terminal periplasmic" evidence="2">
    <location>
        <begin position="252"/>
        <end position="404"/>
    </location>
</feature>
<keyword evidence="4" id="KW-1185">Reference proteome</keyword>
<dbReference type="InterPro" id="IPR025178">
    <property type="entry name" value="Lnb_N"/>
</dbReference>
<dbReference type="RefSeq" id="WP_267533693.1">
    <property type="nucleotide sequence ID" value="NZ_JAPNKA010000001.1"/>
</dbReference>
<evidence type="ECO:0000313" key="4">
    <source>
        <dbReference type="Proteomes" id="UP001207654"/>
    </source>
</evidence>
<keyword evidence="1" id="KW-0732">Signal</keyword>
<feature type="signal peptide" evidence="1">
    <location>
        <begin position="1"/>
        <end position="19"/>
    </location>
</feature>
<dbReference type="Pfam" id="PF13387">
    <property type="entry name" value="Lnb_N"/>
    <property type="match status" value="1"/>
</dbReference>
<evidence type="ECO:0000256" key="1">
    <source>
        <dbReference type="SAM" id="SignalP"/>
    </source>
</evidence>
<protein>
    <submittedName>
        <fullName evidence="3">DUF4105 domain-containing protein</fullName>
    </submittedName>
</protein>
<gene>
    <name evidence="3" type="ORF">OV287_09565</name>
</gene>
<comment type="caution">
    <text evidence="3">The sequence shown here is derived from an EMBL/GenBank/DDBJ whole genome shotgun (WGS) entry which is preliminary data.</text>
</comment>
<organism evidence="3 4">
    <name type="scientific">Archangium lansingense</name>
    <dbReference type="NCBI Taxonomy" id="2995310"/>
    <lineage>
        <taxon>Bacteria</taxon>
        <taxon>Pseudomonadati</taxon>
        <taxon>Myxococcota</taxon>
        <taxon>Myxococcia</taxon>
        <taxon>Myxococcales</taxon>
        <taxon>Cystobacterineae</taxon>
        <taxon>Archangiaceae</taxon>
        <taxon>Archangium</taxon>
    </lineage>
</organism>
<evidence type="ECO:0000313" key="3">
    <source>
        <dbReference type="EMBL" id="MCY1074734.1"/>
    </source>
</evidence>
<dbReference type="EMBL" id="JAPNKA010000001">
    <property type="protein sequence ID" value="MCY1074734.1"/>
    <property type="molecule type" value="Genomic_DNA"/>
</dbReference>
<accession>A0ABT4A0B7</accession>
<reference evidence="3 4" key="1">
    <citation type="submission" date="2022-11" db="EMBL/GenBank/DDBJ databases">
        <title>Minimal conservation of predation-associated metabolite biosynthetic gene clusters underscores biosynthetic potential of Myxococcota including descriptions for ten novel species: Archangium lansinium sp. nov., Myxococcus landrumus sp. nov., Nannocystis bai.</title>
        <authorList>
            <person name="Ahearne A."/>
            <person name="Stevens C."/>
            <person name="Phillips K."/>
        </authorList>
    </citation>
    <scope>NUCLEOTIDE SEQUENCE [LARGE SCALE GENOMIC DNA]</scope>
    <source>
        <strain evidence="3 4">MIWBW</strain>
    </source>
</reference>
<evidence type="ECO:0000259" key="2">
    <source>
        <dbReference type="Pfam" id="PF13387"/>
    </source>
</evidence>
<name>A0ABT4A0B7_9BACT</name>
<feature type="chain" id="PRO_5046980009" evidence="1">
    <location>
        <begin position="20"/>
        <end position="918"/>
    </location>
</feature>
<sequence length="918" mass="102848">MRTLVALVTGLVVVQPAAAQTLAERVRTLETEHGLVLRAPASEDAALVAEVEAGLAALPPALRRAPGGPLELVLHPEPAPLGMGNDSERRPDWSEDRRSFHLYDFVPSQERRATLRTARLTDAELEQLWRRRAVVHAVMQRWDDARRWSRNPLWRRLSGWLVPFERPLTLREESLLSYEGAFSRARGQKSASLDLVTFAEELFVPVESLREGALPVNERVRCQEFSKTRALGELLATDGLGTLPPRAPCPAFDTWADTEKLSHFELLMAASTGRQPESLFGHLLMRPVWHEGAAPRGPSFEAVVQPVALTGMETGGPRYIVRGLSGGFSLGFLTSTLGDLTHETLELEQRTVRRFRLHLTPSEQVRLLERVWEMERRGYMPYYFLTDNCANALLFLINGALEEGRKVRSPGSLWVMPGAVLDAFTRVEVTRPDGARQPLLEHIPDNFESTGERALRAHESREEALEALSTRVESEVRRKLRLLHRRLQSPEPEKRREAWSRVPALVEAVLASAPEPERESVRTLLHAYLAWSVRVERSEVDRAEDEQLKVERARLVKIHTTVATPQEDVKERQLLFEREDVLQRKLATLDRIALLKEALATAERREPTEEEARILARAQAIETTFITATEVQGELHSGLLSEVDPLAFLEKDRTRKLQAEQALASRSLWTSGAARTAVTVGMDLGPSGQVRPVVGLRTAGLSQALGESYLHGYRPSSELRALDGEIRVEPRRGMPRILDSRLTLLGYRTLLREPPWHRSTLFDELGWGMETWLESREAGRSLPHRATAQAEALLVVDEGPHFEHYAALGLGARAALRWGGAEVAPAVGPRLSFSQRVGLPGSLANAVRLEAAWAPTYTLHRGLQHEAEASLRMDLLVGQWGHRGVRLSPRAQVRWEGRFDGMPSGQLEPRLDLAVEVM</sequence>
<dbReference type="Proteomes" id="UP001207654">
    <property type="component" value="Unassembled WGS sequence"/>
</dbReference>
<proteinExistence type="predicted"/>